<organism evidence="1 2">
    <name type="scientific">Oceanobacillus longus</name>
    <dbReference type="NCBI Taxonomy" id="930120"/>
    <lineage>
        <taxon>Bacteria</taxon>
        <taxon>Bacillati</taxon>
        <taxon>Bacillota</taxon>
        <taxon>Bacilli</taxon>
        <taxon>Bacillales</taxon>
        <taxon>Bacillaceae</taxon>
        <taxon>Oceanobacillus</taxon>
    </lineage>
</organism>
<keyword evidence="2" id="KW-1185">Reference proteome</keyword>
<evidence type="ECO:0000313" key="1">
    <source>
        <dbReference type="EMBL" id="MFC4024018.1"/>
    </source>
</evidence>
<evidence type="ECO:0000313" key="2">
    <source>
        <dbReference type="Proteomes" id="UP001595772"/>
    </source>
</evidence>
<name>A0ABV8GVY9_9BACI</name>
<dbReference type="SUPFAM" id="SSF50129">
    <property type="entry name" value="GroES-like"/>
    <property type="match status" value="1"/>
</dbReference>
<proteinExistence type="predicted"/>
<dbReference type="EMBL" id="JBHSAO010000006">
    <property type="protein sequence ID" value="MFC4024018.1"/>
    <property type="molecule type" value="Genomic_DNA"/>
</dbReference>
<comment type="caution">
    <text evidence="1">The sequence shown here is derived from an EMBL/GenBank/DDBJ whole genome shotgun (WGS) entry which is preliminary data.</text>
</comment>
<dbReference type="Gene3D" id="3.90.180.10">
    <property type="entry name" value="Medium-chain alcohol dehydrogenases, catalytic domain"/>
    <property type="match status" value="1"/>
</dbReference>
<dbReference type="RefSeq" id="WP_379496509.1">
    <property type="nucleotide sequence ID" value="NZ_JBHSAO010000006.1"/>
</dbReference>
<sequence length="41" mass="4645">MNVTAAIVNGVNEDYKLEKIRLDELRVDEVIVRIVASSICR</sequence>
<dbReference type="Proteomes" id="UP001595772">
    <property type="component" value="Unassembled WGS sequence"/>
</dbReference>
<gene>
    <name evidence="1" type="ORF">ACFOUV_09450</name>
</gene>
<protein>
    <recommendedName>
        <fullName evidence="3">Alcohol dehydrogenase</fullName>
    </recommendedName>
</protein>
<evidence type="ECO:0008006" key="3">
    <source>
        <dbReference type="Google" id="ProtNLM"/>
    </source>
</evidence>
<accession>A0ABV8GVY9</accession>
<dbReference type="InterPro" id="IPR011032">
    <property type="entry name" value="GroES-like_sf"/>
</dbReference>
<reference evidence="2" key="1">
    <citation type="journal article" date="2019" name="Int. J. Syst. Evol. Microbiol.">
        <title>The Global Catalogue of Microorganisms (GCM) 10K type strain sequencing project: providing services to taxonomists for standard genome sequencing and annotation.</title>
        <authorList>
            <consortium name="The Broad Institute Genomics Platform"/>
            <consortium name="The Broad Institute Genome Sequencing Center for Infectious Disease"/>
            <person name="Wu L."/>
            <person name="Ma J."/>
        </authorList>
    </citation>
    <scope>NUCLEOTIDE SEQUENCE [LARGE SCALE GENOMIC DNA]</scope>
    <source>
        <strain evidence="2">IBRC-M 10703</strain>
    </source>
</reference>